<feature type="region of interest" description="Disordered" evidence="1">
    <location>
        <begin position="237"/>
        <end position="257"/>
    </location>
</feature>
<keyword evidence="3" id="KW-1185">Reference proteome</keyword>
<proteinExistence type="predicted"/>
<sequence length="378" mass="41827">MDAMRRRAGARHLMFPPLHHADDPQFHNPILQHPLIATGLQRPATLRDEVVAVPEHLVPSGDDLEQDTLPMEQHPSYPLGNPYYIHHTPATLQPAGSSQPKVDPRISMRFAMHMDTHAPEDTLSSVAQGSAHAKAALEERDDEGPLPYSVGADGRVTLAPHLRLRAQIGASAAAPAWPFPRYGPGPSARSYAALFRPTGMEPEESVWADLALEALVPRTRPDSYSLPSTLMHTYAKNAQGRRRRERPSGMPSTLGAVTGQHDSVWLDDAWPDSDDATWERELHDWVAADTQKHEHARPRRASSLWMQEQHDFHRVLLSVLGPKEPARAKRVREPAVSPAHGRRKRRSLSVPLELAPSLSLDRPHWVWGASPGGAPSSP</sequence>
<dbReference type="Proteomes" id="UP001220961">
    <property type="component" value="Chromosome 3"/>
</dbReference>
<evidence type="ECO:0000313" key="2">
    <source>
        <dbReference type="EMBL" id="WFD19693.1"/>
    </source>
</evidence>
<feature type="region of interest" description="Disordered" evidence="1">
    <location>
        <begin position="125"/>
        <end position="149"/>
    </location>
</feature>
<reference evidence="2" key="1">
    <citation type="submission" date="2023-03" db="EMBL/GenBank/DDBJ databases">
        <title>Mating type loci evolution in Malassezia.</title>
        <authorList>
            <person name="Coelho M.A."/>
        </authorList>
    </citation>
    <scope>NUCLEOTIDE SEQUENCE</scope>
    <source>
        <strain evidence="2">CBS 10434</strain>
    </source>
</reference>
<feature type="region of interest" description="Disordered" evidence="1">
    <location>
        <begin position="325"/>
        <end position="348"/>
    </location>
</feature>
<protein>
    <submittedName>
        <fullName evidence="2">Uncharacterized protein</fullName>
    </submittedName>
</protein>
<name>A0AAF0E649_9BASI</name>
<evidence type="ECO:0000313" key="3">
    <source>
        <dbReference type="Proteomes" id="UP001220961"/>
    </source>
</evidence>
<dbReference type="AlphaFoldDB" id="A0AAF0E649"/>
<dbReference type="EMBL" id="CP119910">
    <property type="protein sequence ID" value="WFD19693.1"/>
    <property type="molecule type" value="Genomic_DNA"/>
</dbReference>
<accession>A0AAF0E649</accession>
<gene>
    <name evidence="2" type="ORF">MCAP1_001929</name>
</gene>
<organism evidence="2 3">
    <name type="scientific">Malassezia caprae</name>
    <dbReference type="NCBI Taxonomy" id="1381934"/>
    <lineage>
        <taxon>Eukaryota</taxon>
        <taxon>Fungi</taxon>
        <taxon>Dikarya</taxon>
        <taxon>Basidiomycota</taxon>
        <taxon>Ustilaginomycotina</taxon>
        <taxon>Malasseziomycetes</taxon>
        <taxon>Malasseziales</taxon>
        <taxon>Malasseziaceae</taxon>
        <taxon>Malassezia</taxon>
    </lineage>
</organism>
<evidence type="ECO:0000256" key="1">
    <source>
        <dbReference type="SAM" id="MobiDB-lite"/>
    </source>
</evidence>